<feature type="transmembrane region" description="Helical" evidence="1">
    <location>
        <begin position="190"/>
        <end position="211"/>
    </location>
</feature>
<keyword evidence="1" id="KW-0472">Membrane</keyword>
<dbReference type="Proteomes" id="UP001324533">
    <property type="component" value="Chromosome"/>
</dbReference>
<feature type="transmembrane region" description="Helical" evidence="1">
    <location>
        <begin position="244"/>
        <end position="273"/>
    </location>
</feature>
<feature type="transmembrane region" description="Helical" evidence="1">
    <location>
        <begin position="322"/>
        <end position="338"/>
    </location>
</feature>
<evidence type="ECO:0000313" key="3">
    <source>
        <dbReference type="EMBL" id="WQB70084.1"/>
    </source>
</evidence>
<gene>
    <name evidence="3" type="ORF">T9R20_15505</name>
</gene>
<dbReference type="Pfam" id="PF19053">
    <property type="entry name" value="EccD"/>
    <property type="match status" value="1"/>
</dbReference>
<feature type="transmembrane region" description="Helical" evidence="1">
    <location>
        <begin position="164"/>
        <end position="184"/>
    </location>
</feature>
<evidence type="ECO:0000313" key="4">
    <source>
        <dbReference type="Proteomes" id="UP001324533"/>
    </source>
</evidence>
<dbReference type="RefSeq" id="WP_322410234.1">
    <property type="nucleotide sequence ID" value="NZ_CP139779.1"/>
</dbReference>
<dbReference type="EMBL" id="CP139779">
    <property type="protein sequence ID" value="WQB70084.1"/>
    <property type="molecule type" value="Genomic_DNA"/>
</dbReference>
<evidence type="ECO:0000259" key="2">
    <source>
        <dbReference type="Pfam" id="PF19053"/>
    </source>
</evidence>
<reference evidence="3 4" key="1">
    <citation type="submission" date="2023-06" db="EMBL/GenBank/DDBJ databases">
        <title>Rock-solubilizing bacteria, Microbacterium invictum, promotes re-establishment of vegetation in rocky wasteland by accelerating rock bio-weathering and reshaping soil bacterial community.</title>
        <authorList>
            <person name="Liu C."/>
        </authorList>
    </citation>
    <scope>NUCLEOTIDE SEQUENCE [LARGE SCALE GENOMIC DNA]</scope>
    <source>
        <strain evidence="3 4">X-18</strain>
    </source>
</reference>
<keyword evidence="1" id="KW-0812">Transmembrane</keyword>
<proteinExistence type="predicted"/>
<protein>
    <submittedName>
        <fullName evidence="3">EsaB/YukD family protein</fullName>
    </submittedName>
</protein>
<sequence>MSIYTRVTVAGAHARAEVVVPSDESLGSALPRLLDLLGETEGTVARPLTLVAPDGEQLDIARTPTQLDLLDGTLLRLERLEAAPPSPVVIDVTDAAADAHDSRPDRWDARARALAAGTGIALAAGGGALLLPLPGEAAAAVQIAAFVVFLAVSAGLGLGGIRRVAAAVGAAAAGVAVVLAILAFSLTSDLLLGAAVALATSSTTVLVAIGVARRSPGALAGGALGAALGTLLLVLLLAGVDDAAAAAITGVVAAFATGPLPWIALAAAGLTTLDTQAATGDRIGRGRAFSAIDNAYAALTWSVLAVAAALGIAGVALVLADALWPGLLALAIAVIAALRFRAFPLRTQGWALWGAVGAIALTAFLTQLASLGWVAPAVGIVVAAVIAAASIVAPKPAARARLRGLGNILETLAVVSLLPLLLGALGVYDELLGMFGGGS</sequence>
<dbReference type="Pfam" id="PF08817">
    <property type="entry name" value="YukD"/>
    <property type="match status" value="1"/>
</dbReference>
<dbReference type="Gene3D" id="3.10.20.90">
    <property type="entry name" value="Phosphatidylinositol 3-kinase Catalytic Subunit, Chain A, domain 1"/>
    <property type="match status" value="1"/>
</dbReference>
<organism evidence="3 4">
    <name type="scientific">Microbacterium invictum</name>
    <dbReference type="NCBI Taxonomy" id="515415"/>
    <lineage>
        <taxon>Bacteria</taxon>
        <taxon>Bacillati</taxon>
        <taxon>Actinomycetota</taxon>
        <taxon>Actinomycetes</taxon>
        <taxon>Micrococcales</taxon>
        <taxon>Microbacteriaceae</taxon>
        <taxon>Microbacterium</taxon>
    </lineage>
</organism>
<name>A0ABZ0VAB3_9MICO</name>
<feature type="transmembrane region" description="Helical" evidence="1">
    <location>
        <begin position="113"/>
        <end position="131"/>
    </location>
</feature>
<feature type="transmembrane region" description="Helical" evidence="1">
    <location>
        <begin position="294"/>
        <end position="316"/>
    </location>
</feature>
<feature type="transmembrane region" description="Helical" evidence="1">
    <location>
        <begin position="373"/>
        <end position="393"/>
    </location>
</feature>
<feature type="transmembrane region" description="Helical" evidence="1">
    <location>
        <begin position="405"/>
        <end position="428"/>
    </location>
</feature>
<accession>A0ABZ0VAB3</accession>
<evidence type="ECO:0000256" key="1">
    <source>
        <dbReference type="SAM" id="Phobius"/>
    </source>
</evidence>
<keyword evidence="4" id="KW-1185">Reference proteome</keyword>
<dbReference type="InterPro" id="IPR024962">
    <property type="entry name" value="YukD-like"/>
</dbReference>
<feature type="domain" description="EccD-like transmembrane" evidence="2">
    <location>
        <begin position="112"/>
        <end position="433"/>
    </location>
</feature>
<feature type="transmembrane region" description="Helical" evidence="1">
    <location>
        <begin position="350"/>
        <end position="367"/>
    </location>
</feature>
<feature type="transmembrane region" description="Helical" evidence="1">
    <location>
        <begin position="218"/>
        <end position="238"/>
    </location>
</feature>
<feature type="transmembrane region" description="Helical" evidence="1">
    <location>
        <begin position="137"/>
        <end position="157"/>
    </location>
</feature>
<keyword evidence="1" id="KW-1133">Transmembrane helix</keyword>
<dbReference type="InterPro" id="IPR044049">
    <property type="entry name" value="EccD_transm"/>
</dbReference>